<dbReference type="GO" id="GO:0009246">
    <property type="term" value="P:enterobacterial common antigen biosynthetic process"/>
    <property type="evidence" value="ECO:0007669"/>
    <property type="project" value="TreeGrafter"/>
</dbReference>
<evidence type="ECO:0000256" key="2">
    <source>
        <dbReference type="ARBA" id="ARBA00007400"/>
    </source>
</evidence>
<dbReference type="GO" id="GO:0005886">
    <property type="term" value="C:plasma membrane"/>
    <property type="evidence" value="ECO:0007669"/>
    <property type="project" value="UniProtKB-SubCell"/>
</dbReference>
<reference evidence="9" key="1">
    <citation type="journal article" date="2021" name="PeerJ">
        <title>Extensive microbial diversity within the chicken gut microbiome revealed by metagenomics and culture.</title>
        <authorList>
            <person name="Gilroy R."/>
            <person name="Ravi A."/>
            <person name="Getino M."/>
            <person name="Pursley I."/>
            <person name="Horton D.L."/>
            <person name="Alikhan N.F."/>
            <person name="Baker D."/>
            <person name="Gharbi K."/>
            <person name="Hall N."/>
            <person name="Watson M."/>
            <person name="Adriaenssens E.M."/>
            <person name="Foster-Nyarko E."/>
            <person name="Jarju S."/>
            <person name="Secka A."/>
            <person name="Antonio M."/>
            <person name="Oren A."/>
            <person name="Chaudhuri R.R."/>
            <person name="La Ragione R."/>
            <person name="Hildebrand F."/>
            <person name="Pallen M.J."/>
        </authorList>
    </citation>
    <scope>NUCLEOTIDE SEQUENCE</scope>
    <source>
        <strain evidence="9">ChiGjej1B1-98</strain>
    </source>
</reference>
<dbReference type="Pfam" id="PF01757">
    <property type="entry name" value="Acyl_transf_3"/>
    <property type="match status" value="1"/>
</dbReference>
<feature type="transmembrane region" description="Helical" evidence="7">
    <location>
        <begin position="142"/>
        <end position="158"/>
    </location>
</feature>
<protein>
    <submittedName>
        <fullName evidence="9">Acyltransferase</fullName>
    </submittedName>
</protein>
<feature type="transmembrane region" description="Helical" evidence="7">
    <location>
        <begin position="20"/>
        <end position="41"/>
    </location>
</feature>
<comment type="caution">
    <text evidence="9">The sequence shown here is derived from an EMBL/GenBank/DDBJ whole genome shotgun (WGS) entry which is preliminary data.</text>
</comment>
<name>A0A9D2CA03_9MICO</name>
<dbReference type="PANTHER" id="PTHR40074:SF4">
    <property type="entry name" value="INNER MEMBRANE PROTEIN YCFT"/>
    <property type="match status" value="1"/>
</dbReference>
<feature type="transmembrane region" description="Helical" evidence="7">
    <location>
        <begin position="94"/>
        <end position="116"/>
    </location>
</feature>
<dbReference type="Proteomes" id="UP000824005">
    <property type="component" value="Unassembled WGS sequence"/>
</dbReference>
<evidence type="ECO:0000256" key="5">
    <source>
        <dbReference type="ARBA" id="ARBA00022989"/>
    </source>
</evidence>
<dbReference type="AlphaFoldDB" id="A0A9D2CA03"/>
<keyword evidence="3" id="KW-1003">Cell membrane</keyword>
<feature type="transmembrane region" description="Helical" evidence="7">
    <location>
        <begin position="218"/>
        <end position="238"/>
    </location>
</feature>
<dbReference type="GO" id="GO:0016413">
    <property type="term" value="F:O-acetyltransferase activity"/>
    <property type="evidence" value="ECO:0007669"/>
    <property type="project" value="TreeGrafter"/>
</dbReference>
<feature type="transmembrane region" description="Helical" evidence="7">
    <location>
        <begin position="193"/>
        <end position="209"/>
    </location>
</feature>
<feature type="transmembrane region" description="Helical" evidence="7">
    <location>
        <begin position="253"/>
        <end position="279"/>
    </location>
</feature>
<dbReference type="EMBL" id="DXDC01000332">
    <property type="protein sequence ID" value="HIY66797.1"/>
    <property type="molecule type" value="Genomic_DNA"/>
</dbReference>
<evidence type="ECO:0000313" key="10">
    <source>
        <dbReference type="Proteomes" id="UP000824005"/>
    </source>
</evidence>
<keyword evidence="9" id="KW-0012">Acyltransferase</keyword>
<dbReference type="PANTHER" id="PTHR40074">
    <property type="entry name" value="O-ACETYLTRANSFERASE WECH"/>
    <property type="match status" value="1"/>
</dbReference>
<organism evidence="9 10">
    <name type="scientific">Candidatus Agrococcus pullicola</name>
    <dbReference type="NCBI Taxonomy" id="2838429"/>
    <lineage>
        <taxon>Bacteria</taxon>
        <taxon>Bacillati</taxon>
        <taxon>Actinomycetota</taxon>
        <taxon>Actinomycetes</taxon>
        <taxon>Micrococcales</taxon>
        <taxon>Microbacteriaceae</taxon>
        <taxon>Agrococcus</taxon>
    </lineage>
</organism>
<feature type="transmembrane region" description="Helical" evidence="7">
    <location>
        <begin position="165"/>
        <end position="181"/>
    </location>
</feature>
<feature type="transmembrane region" description="Helical" evidence="7">
    <location>
        <begin position="286"/>
        <end position="306"/>
    </location>
</feature>
<evidence type="ECO:0000259" key="8">
    <source>
        <dbReference type="Pfam" id="PF01757"/>
    </source>
</evidence>
<sequence length="354" mass="38477">MSTEVLHGDVRARVPWIDTARALCVLAVVVMHTTISLLVVVEHTQVDVAWRQIVDAMTPFRMPALSLLSGMLLARRIRAGWSDRSVRASVALSYWLYVVWLLIFLLIAVGIGWSMWLGPLGAGTPYQGAQAFVDQLILPKSVLWYVMALAIWTVVLAAMHKVSPAAVLIVLGTLSVVSFYLPGDGSDQYRNVLRYFVFFAVGVYAAGLIREHVAKRPWASGGVAVGAFVLVAAIANFGMDDNVDHVLTIPRDIAGAVIVIIGALALTKVPGLGGVLAWAGRRTLPIYVMHVPLLELLTMFPTWWLGALDSEIVHALAPVVITLAITAASVGIHALVVRTPARVVFTLPEAWRRR</sequence>
<feature type="transmembrane region" description="Helical" evidence="7">
    <location>
        <begin position="53"/>
        <end position="74"/>
    </location>
</feature>
<comment type="subcellular location">
    <subcellularLocation>
        <location evidence="1">Cell membrane</location>
        <topology evidence="1">Multi-pass membrane protein</topology>
    </subcellularLocation>
</comment>
<keyword evidence="4 7" id="KW-0812">Transmembrane</keyword>
<evidence type="ECO:0000256" key="3">
    <source>
        <dbReference type="ARBA" id="ARBA00022475"/>
    </source>
</evidence>
<keyword evidence="5 7" id="KW-1133">Transmembrane helix</keyword>
<gene>
    <name evidence="9" type="ORF">H9830_11035</name>
</gene>
<feature type="transmembrane region" description="Helical" evidence="7">
    <location>
        <begin position="312"/>
        <end position="337"/>
    </location>
</feature>
<dbReference type="InterPro" id="IPR002656">
    <property type="entry name" value="Acyl_transf_3_dom"/>
</dbReference>
<keyword evidence="9" id="KW-0808">Transferase</keyword>
<feature type="domain" description="Acyltransferase 3" evidence="8">
    <location>
        <begin position="15"/>
        <end position="331"/>
    </location>
</feature>
<proteinExistence type="inferred from homology"/>
<keyword evidence="6 7" id="KW-0472">Membrane</keyword>
<reference evidence="9" key="2">
    <citation type="submission" date="2021-04" db="EMBL/GenBank/DDBJ databases">
        <authorList>
            <person name="Gilroy R."/>
        </authorList>
    </citation>
    <scope>NUCLEOTIDE SEQUENCE</scope>
    <source>
        <strain evidence="9">ChiGjej1B1-98</strain>
    </source>
</reference>
<evidence type="ECO:0000256" key="1">
    <source>
        <dbReference type="ARBA" id="ARBA00004651"/>
    </source>
</evidence>
<evidence type="ECO:0000256" key="6">
    <source>
        <dbReference type="ARBA" id="ARBA00023136"/>
    </source>
</evidence>
<feature type="non-terminal residue" evidence="9">
    <location>
        <position position="354"/>
    </location>
</feature>
<comment type="similarity">
    <text evidence="2">Belongs to the acyltransferase 3 family.</text>
</comment>
<evidence type="ECO:0000256" key="4">
    <source>
        <dbReference type="ARBA" id="ARBA00022692"/>
    </source>
</evidence>
<evidence type="ECO:0000256" key="7">
    <source>
        <dbReference type="SAM" id="Phobius"/>
    </source>
</evidence>
<evidence type="ECO:0000313" key="9">
    <source>
        <dbReference type="EMBL" id="HIY66797.1"/>
    </source>
</evidence>
<accession>A0A9D2CA03</accession>